<dbReference type="SUPFAM" id="SSF56784">
    <property type="entry name" value="HAD-like"/>
    <property type="match status" value="1"/>
</dbReference>
<dbReference type="AlphaFoldDB" id="A0A1M4U9Q2"/>
<reference evidence="1 2" key="1">
    <citation type="submission" date="2016-11" db="EMBL/GenBank/DDBJ databases">
        <authorList>
            <person name="Jaros S."/>
            <person name="Januszkiewicz K."/>
            <person name="Wedrychowicz H."/>
        </authorList>
    </citation>
    <scope>NUCLEOTIDE SEQUENCE [LARGE SCALE GENOMIC DNA]</scope>
    <source>
        <strain evidence="1 2">DSM 14828</strain>
    </source>
</reference>
<dbReference type="SFLD" id="SFLDG01144">
    <property type="entry name" value="C2.B.4:_PGP_Like"/>
    <property type="match status" value="1"/>
</dbReference>
<dbReference type="CDD" id="cd07516">
    <property type="entry name" value="HAD_Pase"/>
    <property type="match status" value="1"/>
</dbReference>
<dbReference type="Gene3D" id="3.40.50.1000">
    <property type="entry name" value="HAD superfamily/HAD-like"/>
    <property type="match status" value="1"/>
</dbReference>
<dbReference type="Gene3D" id="3.30.1240.10">
    <property type="match status" value="1"/>
</dbReference>
<dbReference type="InterPro" id="IPR006379">
    <property type="entry name" value="HAD-SF_hydro_IIB"/>
</dbReference>
<proteinExistence type="predicted"/>
<dbReference type="NCBIfam" id="TIGR01484">
    <property type="entry name" value="HAD-SF-IIB"/>
    <property type="match status" value="1"/>
</dbReference>
<dbReference type="InterPro" id="IPR023214">
    <property type="entry name" value="HAD_sf"/>
</dbReference>
<dbReference type="Pfam" id="PF08282">
    <property type="entry name" value="Hydrolase_3"/>
    <property type="match status" value="1"/>
</dbReference>
<dbReference type="GO" id="GO:0005829">
    <property type="term" value="C:cytosol"/>
    <property type="evidence" value="ECO:0007669"/>
    <property type="project" value="TreeGrafter"/>
</dbReference>
<evidence type="ECO:0000313" key="1">
    <source>
        <dbReference type="EMBL" id="SHE53366.1"/>
    </source>
</evidence>
<evidence type="ECO:0008006" key="3">
    <source>
        <dbReference type="Google" id="ProtNLM"/>
    </source>
</evidence>
<dbReference type="Proteomes" id="UP000184251">
    <property type="component" value="Unassembled WGS sequence"/>
</dbReference>
<dbReference type="EMBL" id="FQTU01000003">
    <property type="protein sequence ID" value="SHE53366.1"/>
    <property type="molecule type" value="Genomic_DNA"/>
</dbReference>
<dbReference type="PROSITE" id="PS01229">
    <property type="entry name" value="COF_2"/>
    <property type="match status" value="1"/>
</dbReference>
<dbReference type="PANTHER" id="PTHR10000:SF8">
    <property type="entry name" value="HAD SUPERFAMILY HYDROLASE-LIKE, TYPE 3"/>
    <property type="match status" value="1"/>
</dbReference>
<accession>A0A1M4U9Q2</accession>
<dbReference type="InterPro" id="IPR036412">
    <property type="entry name" value="HAD-like_sf"/>
</dbReference>
<sequence length="268" mass="30367">MTYKLIAVDIDGTLLNSKGELTQTTKDKILKAVDKGIVFTISTGRPIQGVMPLVEKIGLDIPLITYNGSMVLKANTMEVLYSRTLENSDSRQIYTIGEDWDITMMIWSDNRLYSNKDNDKSNYYSEITKTPLILVNSLDEVSKGVTKFLWYEDEDKIKKFMPELMERLKSETVSVHTSRPYFLEFVDRMASKAIAIEKLSEVYDIKREEVIAIGDSYNDISMLEYAGMGVAMENAPEDIKKIADYITKSCDENGVAYAIDKFIFGGSI</sequence>
<dbReference type="GO" id="GO:0016791">
    <property type="term" value="F:phosphatase activity"/>
    <property type="evidence" value="ECO:0007669"/>
    <property type="project" value="UniProtKB-ARBA"/>
</dbReference>
<organism evidence="1 2">
    <name type="scientific">Alkalibacter saccharofermentans DSM 14828</name>
    <dbReference type="NCBI Taxonomy" id="1120975"/>
    <lineage>
        <taxon>Bacteria</taxon>
        <taxon>Bacillati</taxon>
        <taxon>Bacillota</taxon>
        <taxon>Clostridia</taxon>
        <taxon>Eubacteriales</taxon>
        <taxon>Eubacteriaceae</taxon>
        <taxon>Alkalibacter</taxon>
    </lineage>
</organism>
<dbReference type="SFLD" id="SFLDS00003">
    <property type="entry name" value="Haloacid_Dehalogenase"/>
    <property type="match status" value="1"/>
</dbReference>
<gene>
    <name evidence="1" type="ORF">SAMN02746064_00690</name>
</gene>
<dbReference type="GO" id="GO:0000287">
    <property type="term" value="F:magnesium ion binding"/>
    <property type="evidence" value="ECO:0007669"/>
    <property type="project" value="TreeGrafter"/>
</dbReference>
<dbReference type="STRING" id="1120975.SAMN02746064_00690"/>
<evidence type="ECO:0000313" key="2">
    <source>
        <dbReference type="Proteomes" id="UP000184251"/>
    </source>
</evidence>
<dbReference type="RefSeq" id="WP_073269685.1">
    <property type="nucleotide sequence ID" value="NZ_FQTU01000003.1"/>
</dbReference>
<protein>
    <recommendedName>
        <fullName evidence="3">Cof subfamily of IIB subfamily of haloacid dehalogenase superfamily/HAD-superfamily hydrolase, subfamily IIB</fullName>
    </recommendedName>
</protein>
<name>A0A1M4U9Q2_9FIRM</name>
<dbReference type="PANTHER" id="PTHR10000">
    <property type="entry name" value="PHOSPHOSERINE PHOSPHATASE"/>
    <property type="match status" value="1"/>
</dbReference>
<dbReference type="OrthoDB" id="9781413at2"/>
<dbReference type="NCBIfam" id="TIGR00099">
    <property type="entry name" value="Cof-subfamily"/>
    <property type="match status" value="1"/>
</dbReference>
<dbReference type="PROSITE" id="PS01228">
    <property type="entry name" value="COF_1"/>
    <property type="match status" value="1"/>
</dbReference>
<keyword evidence="2" id="KW-1185">Reference proteome</keyword>
<dbReference type="InterPro" id="IPR000150">
    <property type="entry name" value="Cof"/>
</dbReference>
<dbReference type="SFLD" id="SFLDG01140">
    <property type="entry name" value="C2.B:_Phosphomannomutase_and_P"/>
    <property type="match status" value="1"/>
</dbReference>